<gene>
    <name evidence="2" type="ORF">TrLO_g15457</name>
</gene>
<accession>A0A9W7CEV4</accession>
<dbReference type="CDD" id="cd05121">
    <property type="entry name" value="ABC1_ADCK3-like"/>
    <property type="match status" value="1"/>
</dbReference>
<dbReference type="Pfam" id="PF03109">
    <property type="entry name" value="ABC1"/>
    <property type="match status" value="2"/>
</dbReference>
<proteinExistence type="predicted"/>
<dbReference type="AlphaFoldDB" id="A0A9W7CEV4"/>
<sequence>MIRSSLSRLSRRVLLSSRKQSSSSKANGKAQGSATWVEENPIKLSIAFGAALTTYLSFHHLKTELGGTTLGLERSASFYSLAIPTYFRYKYLQKFEPNNQQMWDALDTDASASGLEKILSLRGFYIKTGQMAATNIGGAFPPIWSTTMSVLQDGVPPKDVETVMGTIKRDGFHLGDVELGRVLGSASIGQVHEGRYDKKPVVYKIQYPEVQSQFENDVKTLLVFCRFAQPEHVPGLEEIERQFKTEFDYREELKHQNRIKKSLKKFEEKVYVPEAYLSTKNVLIQEKVEGLKLNEALKDDYERHYKGKIGVSVGPKFEASSKFKGPKPGYIFKNDKSGLGYYEDVSEKGTKLVPSSDASSAGFKGPTKSQMAAYIKSVDLKRRFNNTFRYFTGKRYVGEDELPINHAEVMDTLLEVVGKNIFLDGYFNGDPHPGNILLLEDGRLGLIDFGQVKVLSWSNRVILSRMMIALVENNTSEIADIIINAGYKTKYGNKELAAKYARVVLDSNDREFTDGKHVQVFMEDLQKKDPILDLPREFVMVSRVSLMMRGLGKAIGQERSIAKAWEPYARKVMKMEEERLAELRRQEEARRPVARSHSRERIKKDGAVVSSTSPWRYMNVEHNIEIIKKKNECKGPSCGR</sequence>
<evidence type="ECO:0000313" key="2">
    <source>
        <dbReference type="EMBL" id="GMI04483.1"/>
    </source>
</evidence>
<dbReference type="Proteomes" id="UP001165122">
    <property type="component" value="Unassembled WGS sequence"/>
</dbReference>
<reference evidence="3" key="1">
    <citation type="journal article" date="2023" name="Commun. Biol.">
        <title>Genome analysis of Parmales, the sister group of diatoms, reveals the evolutionary specialization of diatoms from phago-mixotrophs to photoautotrophs.</title>
        <authorList>
            <person name="Ban H."/>
            <person name="Sato S."/>
            <person name="Yoshikawa S."/>
            <person name="Yamada K."/>
            <person name="Nakamura Y."/>
            <person name="Ichinomiya M."/>
            <person name="Sato N."/>
            <person name="Blanc-Mathieu R."/>
            <person name="Endo H."/>
            <person name="Kuwata A."/>
            <person name="Ogata H."/>
        </authorList>
    </citation>
    <scope>NUCLEOTIDE SEQUENCE [LARGE SCALE GENOMIC DNA]</scope>
    <source>
        <strain evidence="3">NIES 3700</strain>
    </source>
</reference>
<feature type="domain" description="ABC1 atypical kinase-like" evidence="1">
    <location>
        <begin position="403"/>
        <end position="480"/>
    </location>
</feature>
<dbReference type="EMBL" id="BRXW01000074">
    <property type="protein sequence ID" value="GMI04483.1"/>
    <property type="molecule type" value="Genomic_DNA"/>
</dbReference>
<dbReference type="OrthoDB" id="427480at2759"/>
<organism evidence="2 3">
    <name type="scientific">Triparma laevis f. longispina</name>
    <dbReference type="NCBI Taxonomy" id="1714387"/>
    <lineage>
        <taxon>Eukaryota</taxon>
        <taxon>Sar</taxon>
        <taxon>Stramenopiles</taxon>
        <taxon>Ochrophyta</taxon>
        <taxon>Bolidophyceae</taxon>
        <taxon>Parmales</taxon>
        <taxon>Triparmaceae</taxon>
        <taxon>Triparma</taxon>
    </lineage>
</organism>
<dbReference type="InterPro" id="IPR011009">
    <property type="entry name" value="Kinase-like_dom_sf"/>
</dbReference>
<dbReference type="PANTHER" id="PTHR43173">
    <property type="entry name" value="ABC1 FAMILY PROTEIN"/>
    <property type="match status" value="1"/>
</dbReference>
<feature type="domain" description="ABC1 atypical kinase-like" evidence="1">
    <location>
        <begin position="183"/>
        <end position="298"/>
    </location>
</feature>
<dbReference type="InterPro" id="IPR004147">
    <property type="entry name" value="ABC1_dom"/>
</dbReference>
<keyword evidence="3" id="KW-1185">Reference proteome</keyword>
<comment type="caution">
    <text evidence="2">The sequence shown here is derived from an EMBL/GenBank/DDBJ whole genome shotgun (WGS) entry which is preliminary data.</text>
</comment>
<dbReference type="SUPFAM" id="SSF56112">
    <property type="entry name" value="Protein kinase-like (PK-like)"/>
    <property type="match status" value="1"/>
</dbReference>
<protein>
    <recommendedName>
        <fullName evidence="1">ABC1 atypical kinase-like domain-containing protein</fullName>
    </recommendedName>
</protein>
<evidence type="ECO:0000313" key="3">
    <source>
        <dbReference type="Proteomes" id="UP001165122"/>
    </source>
</evidence>
<dbReference type="PANTHER" id="PTHR43173:SF34">
    <property type="entry name" value="ABC1 ATYPICAL KINASE-LIKE DOMAIN-CONTAINING PROTEIN"/>
    <property type="match status" value="1"/>
</dbReference>
<evidence type="ECO:0000259" key="1">
    <source>
        <dbReference type="Pfam" id="PF03109"/>
    </source>
</evidence>
<name>A0A9W7CEV4_9STRA</name>
<dbReference type="InterPro" id="IPR051130">
    <property type="entry name" value="Mito_struct-func_regulator"/>
</dbReference>